<name>A0A5C6G5S1_METRR</name>
<dbReference type="AlphaFoldDB" id="A0A5C6G5S1"/>
<feature type="region of interest" description="Disordered" evidence="2">
    <location>
        <begin position="56"/>
        <end position="76"/>
    </location>
</feature>
<sequence>MADQTPTKNNVDLSYWMHHAVPPLLALLRATGTYSAAEQGEHIRFLCDNVLPHLGPRPTKDSPANSPLTPSGSPLDLSLNFDAGRPMVRYCWEPMGAENPKDGNMYTDGTLRRCLASLSAELGFSRRWCDALMDALVPTTEEANTAQQNIQAWQSSQLPAGVTPRLLTRLPFSALAFNLDGSRTSAKFYLSPTVKEMGSGKSMNETVWNVLRRLQPPISEEAIKTISQFLQDIPGLGNVGMISVDLVKEEELSRARVKIYMSITSNSFNTVRQCMTVGGLRQDETTLESLEILRSIWHLLLQEEEAIADDFETPVKDVSKMAAKLFLCLDVTPGQDLPSPKLHVPVFNYLKSDAEALRNFETILQKCNQGWAAEGKHRAAFETAFGDPSLDRGAPIHSYTSFSYGKSGVYQTLYFSLPTGME</sequence>
<dbReference type="PANTHER" id="PTHR40627:SF5">
    <property type="entry name" value="INDOLE PRENYLTRANSFERASE TDIB"/>
    <property type="match status" value="1"/>
</dbReference>
<organism evidence="3 4">
    <name type="scientific">Metarhizium rileyi (strain RCEF 4871)</name>
    <name type="common">Nomuraea rileyi</name>
    <dbReference type="NCBI Taxonomy" id="1649241"/>
    <lineage>
        <taxon>Eukaryota</taxon>
        <taxon>Fungi</taxon>
        <taxon>Dikarya</taxon>
        <taxon>Ascomycota</taxon>
        <taxon>Pezizomycotina</taxon>
        <taxon>Sordariomycetes</taxon>
        <taxon>Hypocreomycetidae</taxon>
        <taxon>Hypocreales</taxon>
        <taxon>Clavicipitaceae</taxon>
        <taxon>Metarhizium</taxon>
    </lineage>
</organism>
<dbReference type="Pfam" id="PF11991">
    <property type="entry name" value="Trp_DMAT"/>
    <property type="match status" value="1"/>
</dbReference>
<dbReference type="Proteomes" id="UP000317257">
    <property type="component" value="Unassembled WGS sequence"/>
</dbReference>
<dbReference type="InterPro" id="IPR033964">
    <property type="entry name" value="ABBA"/>
</dbReference>
<dbReference type="InterPro" id="IPR017795">
    <property type="entry name" value="ABBA_NscD-like"/>
</dbReference>
<dbReference type="PANTHER" id="PTHR40627">
    <property type="entry name" value="INDOLE PRENYLTRANSFERASE TDIB-RELATED"/>
    <property type="match status" value="1"/>
</dbReference>
<evidence type="ECO:0000256" key="2">
    <source>
        <dbReference type="SAM" id="MobiDB-lite"/>
    </source>
</evidence>
<comment type="caution">
    <text evidence="3">The sequence shown here is derived from an EMBL/GenBank/DDBJ whole genome shotgun (WGS) entry which is preliminary data.</text>
</comment>
<proteinExistence type="predicted"/>
<feature type="compositionally biased region" description="Polar residues" evidence="2">
    <location>
        <begin position="62"/>
        <end position="72"/>
    </location>
</feature>
<dbReference type="SFLD" id="SFLDS00036">
    <property type="entry name" value="Aromatic_Prenyltransferase"/>
    <property type="match status" value="1"/>
</dbReference>
<dbReference type="EMBL" id="SBHS01000050">
    <property type="protein sequence ID" value="TWU71196.1"/>
    <property type="molecule type" value="Genomic_DNA"/>
</dbReference>
<evidence type="ECO:0000313" key="4">
    <source>
        <dbReference type="Proteomes" id="UP000317257"/>
    </source>
</evidence>
<dbReference type="SFLD" id="SFLDG01162">
    <property type="entry name" value="I"/>
    <property type="match status" value="1"/>
</dbReference>
<reference evidence="4" key="1">
    <citation type="submission" date="2018-12" db="EMBL/GenBank/DDBJ databases">
        <title>The complete genome of Metarhizium rileyi, a key fungal pathogen of Lepidoptera.</title>
        <authorList>
            <person name="Binneck E."/>
            <person name="Lastra C.C.L."/>
            <person name="Sosa-Gomez D.R."/>
        </authorList>
    </citation>
    <scope>NUCLEOTIDE SEQUENCE [LARGE SCALE GENOMIC DNA]</scope>
    <source>
        <strain evidence="4">Cep018-CH2</strain>
    </source>
</reference>
<gene>
    <name evidence="3" type="ORF">ED733_002144</name>
</gene>
<accession>A0A5C6G5S1</accession>
<dbReference type="GO" id="GO:0016765">
    <property type="term" value="F:transferase activity, transferring alkyl or aryl (other than methyl) groups"/>
    <property type="evidence" value="ECO:0007669"/>
    <property type="project" value="InterPro"/>
</dbReference>
<dbReference type="GO" id="GO:0009820">
    <property type="term" value="P:alkaloid metabolic process"/>
    <property type="evidence" value="ECO:0007669"/>
    <property type="project" value="InterPro"/>
</dbReference>
<dbReference type="CDD" id="cd13929">
    <property type="entry name" value="PT-DMATS_CymD"/>
    <property type="match status" value="1"/>
</dbReference>
<evidence type="ECO:0000256" key="1">
    <source>
        <dbReference type="ARBA" id="ARBA00022679"/>
    </source>
</evidence>
<keyword evidence="1 3" id="KW-0808">Transferase</keyword>
<protein>
    <submittedName>
        <fullName evidence="3">Aromatic prenyltransferase (DMATS family)</fullName>
    </submittedName>
</protein>
<evidence type="ECO:0000313" key="3">
    <source>
        <dbReference type="EMBL" id="TWU71196.1"/>
    </source>
</evidence>
<dbReference type="NCBIfam" id="TIGR03429">
    <property type="entry name" value="arom_pren_DMATS"/>
    <property type="match status" value="1"/>
</dbReference>